<accession>A0A2N1N5J9</accession>
<name>A0A2N1N5J9_9GLOM</name>
<reference evidence="1 2" key="2">
    <citation type="submission" date="2017-10" db="EMBL/GenBank/DDBJ databases">
        <title>Extensive intraspecific genome diversity in a model arbuscular mycorrhizal fungus.</title>
        <authorList>
            <person name="Chen E.C.H."/>
            <person name="Morin E."/>
            <person name="Baudet D."/>
            <person name="Noel J."/>
            <person name="Ndikumana S."/>
            <person name="Charron P."/>
            <person name="St-Onge C."/>
            <person name="Giorgi J."/>
            <person name="Grigoriev I.V."/>
            <person name="Roux C."/>
            <person name="Martin F.M."/>
            <person name="Corradi N."/>
        </authorList>
    </citation>
    <scope>NUCLEOTIDE SEQUENCE [LARGE SCALE GENOMIC DNA]</scope>
    <source>
        <strain evidence="1 2">C2</strain>
    </source>
</reference>
<dbReference type="EMBL" id="LLXL01000757">
    <property type="protein sequence ID" value="PKK69175.1"/>
    <property type="molecule type" value="Genomic_DNA"/>
</dbReference>
<evidence type="ECO:0000313" key="2">
    <source>
        <dbReference type="Proteomes" id="UP000233469"/>
    </source>
</evidence>
<dbReference type="Proteomes" id="UP000233469">
    <property type="component" value="Unassembled WGS sequence"/>
</dbReference>
<dbReference type="VEuPathDB" id="FungiDB:RhiirA1_477577"/>
<dbReference type="VEuPathDB" id="FungiDB:FUN_017062"/>
<organism evidence="1 2">
    <name type="scientific">Rhizophagus irregularis</name>
    <dbReference type="NCBI Taxonomy" id="588596"/>
    <lineage>
        <taxon>Eukaryota</taxon>
        <taxon>Fungi</taxon>
        <taxon>Fungi incertae sedis</taxon>
        <taxon>Mucoromycota</taxon>
        <taxon>Glomeromycotina</taxon>
        <taxon>Glomeromycetes</taxon>
        <taxon>Glomerales</taxon>
        <taxon>Glomeraceae</taxon>
        <taxon>Rhizophagus</taxon>
    </lineage>
</organism>
<dbReference type="VEuPathDB" id="FungiDB:RhiirFUN_022388"/>
<comment type="caution">
    <text evidence="1">The sequence shown here is derived from an EMBL/GenBank/DDBJ whole genome shotgun (WGS) entry which is preliminary data.</text>
</comment>
<reference evidence="1 2" key="1">
    <citation type="submission" date="2016-04" db="EMBL/GenBank/DDBJ databases">
        <title>Genome analyses suggest a sexual origin of heterokaryosis in a supposedly ancient asexual fungus.</title>
        <authorList>
            <person name="Ropars J."/>
            <person name="Sedzielewska K."/>
            <person name="Noel J."/>
            <person name="Charron P."/>
            <person name="Farinelli L."/>
            <person name="Marton T."/>
            <person name="Kruger M."/>
            <person name="Pelin A."/>
            <person name="Brachmann A."/>
            <person name="Corradi N."/>
        </authorList>
    </citation>
    <scope>NUCLEOTIDE SEQUENCE [LARGE SCALE GENOMIC DNA]</scope>
    <source>
        <strain evidence="1 2">C2</strain>
    </source>
</reference>
<gene>
    <name evidence="1" type="ORF">RhiirC2_781331</name>
</gene>
<sequence length="187" mass="21189">MKVTGKQNILVFYLVVVLVAPLLVAFDKGIFEVKAVVVNQSMSDLCRLRSKCERAKHNLSKKVINDTKIIKNQAAVYSAAAQAAILSGDTSKKIKDILIRDDCFTFLPFNVVPAAKAENDRAENEIIVEKCKHKVTLKDDVVQSAIKESIEKQKEWLDYNKEEEVQEYEHIQKLLEEIVPKITSDNQ</sequence>
<proteinExistence type="predicted"/>
<evidence type="ECO:0000313" key="1">
    <source>
        <dbReference type="EMBL" id="PKK69175.1"/>
    </source>
</evidence>
<protein>
    <submittedName>
        <fullName evidence="1">Uncharacterized protein</fullName>
    </submittedName>
</protein>
<dbReference type="AlphaFoldDB" id="A0A2N1N5J9"/>